<reference evidence="2 3" key="1">
    <citation type="submission" date="2024-02" db="EMBL/GenBank/DDBJ databases">
        <authorList>
            <person name="Vignale AGUSTIN F."/>
            <person name="Sosa J E."/>
            <person name="Modenutti C."/>
        </authorList>
    </citation>
    <scope>NUCLEOTIDE SEQUENCE [LARGE SCALE GENOMIC DNA]</scope>
</reference>
<name>A0ABC8V2V1_9AQUA</name>
<comment type="caution">
    <text evidence="2">The sequence shown here is derived from an EMBL/GenBank/DDBJ whole genome shotgun (WGS) entry which is preliminary data.</text>
</comment>
<keyword evidence="1" id="KW-0472">Membrane</keyword>
<evidence type="ECO:0000313" key="2">
    <source>
        <dbReference type="EMBL" id="CAK9187660.1"/>
    </source>
</evidence>
<evidence type="ECO:0000313" key="3">
    <source>
        <dbReference type="Proteomes" id="UP001642360"/>
    </source>
</evidence>
<keyword evidence="1" id="KW-1133">Transmembrane helix</keyword>
<proteinExistence type="predicted"/>
<protein>
    <submittedName>
        <fullName evidence="2">Uncharacterized protein</fullName>
    </submittedName>
</protein>
<accession>A0ABC8V2V1</accession>
<gene>
    <name evidence="2" type="ORF">ILEXP_LOCUS58239</name>
</gene>
<evidence type="ECO:0000256" key="1">
    <source>
        <dbReference type="SAM" id="Phobius"/>
    </source>
</evidence>
<organism evidence="2 3">
    <name type="scientific">Ilex paraguariensis</name>
    <name type="common">yerba mate</name>
    <dbReference type="NCBI Taxonomy" id="185542"/>
    <lineage>
        <taxon>Eukaryota</taxon>
        <taxon>Viridiplantae</taxon>
        <taxon>Streptophyta</taxon>
        <taxon>Embryophyta</taxon>
        <taxon>Tracheophyta</taxon>
        <taxon>Spermatophyta</taxon>
        <taxon>Magnoliopsida</taxon>
        <taxon>eudicotyledons</taxon>
        <taxon>Gunneridae</taxon>
        <taxon>Pentapetalae</taxon>
        <taxon>asterids</taxon>
        <taxon>campanulids</taxon>
        <taxon>Aquifoliales</taxon>
        <taxon>Aquifoliaceae</taxon>
        <taxon>Ilex</taxon>
    </lineage>
</organism>
<keyword evidence="1" id="KW-0812">Transmembrane</keyword>
<keyword evidence="3" id="KW-1185">Reference proteome</keyword>
<feature type="transmembrane region" description="Helical" evidence="1">
    <location>
        <begin position="53"/>
        <end position="73"/>
    </location>
</feature>
<sequence>MPSLLEQPGLRPPAQCAQLCLLLAGVVQRLVGATQYSNHDVISQLGITFMHTFSPSVAVVTLGVAFVGAAIWVRGGRLGLRQAWVDHPLTLIPLCHLALSLKPPSPSSFVKFLVLGNCSEERCEGERWKNRGYKKWKG</sequence>
<dbReference type="AlphaFoldDB" id="A0ABC8V2V1"/>
<dbReference type="Proteomes" id="UP001642360">
    <property type="component" value="Unassembled WGS sequence"/>
</dbReference>
<dbReference type="EMBL" id="CAUOFW020010058">
    <property type="protein sequence ID" value="CAK9187660.1"/>
    <property type="molecule type" value="Genomic_DNA"/>
</dbReference>